<evidence type="ECO:0000256" key="12">
    <source>
        <dbReference type="ARBA" id="ARBA00033103"/>
    </source>
</evidence>
<dbReference type="CDD" id="cd24029">
    <property type="entry name" value="ASKHA_NBD_HSP70_DnaK_HscA_HscC"/>
    <property type="match status" value="1"/>
</dbReference>
<evidence type="ECO:0000256" key="2">
    <source>
        <dbReference type="ARBA" id="ARBA00007381"/>
    </source>
</evidence>
<evidence type="ECO:0000313" key="15">
    <source>
        <dbReference type="Proteomes" id="UP000768180"/>
    </source>
</evidence>
<evidence type="ECO:0000256" key="4">
    <source>
        <dbReference type="ARBA" id="ARBA00017249"/>
    </source>
</evidence>
<dbReference type="InterPro" id="IPR043129">
    <property type="entry name" value="ATPase_NBD"/>
</dbReference>
<evidence type="ECO:0000256" key="1">
    <source>
        <dbReference type="ARBA" id="ARBA00002290"/>
    </source>
</evidence>
<dbReference type="SUPFAM" id="SSF53067">
    <property type="entry name" value="Actin-like ATPase domain"/>
    <property type="match status" value="2"/>
</dbReference>
<evidence type="ECO:0000256" key="13">
    <source>
        <dbReference type="RuleBase" id="RU003322"/>
    </source>
</evidence>
<dbReference type="PROSITE" id="PS00297">
    <property type="entry name" value="HSP70_1"/>
    <property type="match status" value="1"/>
</dbReference>
<comment type="caution">
    <text evidence="14">The sequence shown here is derived from an EMBL/GenBank/DDBJ whole genome shotgun (WGS) entry which is preliminary data.</text>
</comment>
<dbReference type="InterPro" id="IPR018181">
    <property type="entry name" value="Heat_shock_70_CS"/>
</dbReference>
<evidence type="ECO:0000256" key="10">
    <source>
        <dbReference type="ARBA" id="ARBA00030019"/>
    </source>
</evidence>
<evidence type="ECO:0000313" key="14">
    <source>
        <dbReference type="EMBL" id="NSE16620.1"/>
    </source>
</evidence>
<gene>
    <name evidence="14" type="ORF">G5B05_09405</name>
</gene>
<evidence type="ECO:0000256" key="9">
    <source>
        <dbReference type="ARBA" id="ARBA00023186"/>
    </source>
</evidence>
<dbReference type="PANTHER" id="PTHR19375">
    <property type="entry name" value="HEAT SHOCK PROTEIN 70KDA"/>
    <property type="match status" value="1"/>
</dbReference>
<accession>A0ABX2GE30</accession>
<dbReference type="Gene3D" id="2.60.34.10">
    <property type="entry name" value="Substrate Binding Domain Of DNAk, Chain A, domain 1"/>
    <property type="match status" value="1"/>
</dbReference>
<keyword evidence="9" id="KW-0143">Chaperone</keyword>
<dbReference type="PROSITE" id="PS00329">
    <property type="entry name" value="HSP70_2"/>
    <property type="match status" value="1"/>
</dbReference>
<name>A0ABX2GE30_9FIRM</name>
<sequence>MDNKTTILKGVCEMGKYIGIDLGTTFSCMAYINEEGQPVVIPNGEGKNTTPSTVLFDGTSTIVGEEAKNQSIIDPQNFEQFVKRHMGERDYLFSTEDGEKYSPEAISAIILAKMKADAEQHLGEPIEGAVITVPAYFNEAQRKSTMDAGKIAGLNVLAIINEPTAAALAFGIAKGTEKEQTIMVYDLGGGTFDVTVLKFDAENITVLGTAGDRKLGGYDFDERIINAVIEEAAERGLDIKNDLVARQDLQLKAEEAKKTLSVREKANIVLNIGGRPFKYSLTREEFVDLVEPLLFKTVGSMETACDEAEIEYSDLDKILLVGGSTRMPIVRESIEEETGIVPSSEVHPDEAVAIGAAYYVLDALKTEKKKVEKGESDNKQVLNAAIPETSKKYTFTDVTSHGIGIVCTGDNDLEFNSVILPKNTQVPAKFTNEYCTTVPFQEKLYIQVTQGEEEDLRYVTVIGTAEIEIMPREKIVGIEVTISCDENSIIHVRVYDMDLQRDLGEMHIDRVSNLTEEEISKNKQRISKLDISGE</sequence>
<dbReference type="PROSITE" id="PS01036">
    <property type="entry name" value="HSP70_3"/>
    <property type="match status" value="1"/>
</dbReference>
<organism evidence="14 15">
    <name type="scientific">Fusicatenibacter saccharivorans</name>
    <dbReference type="NCBI Taxonomy" id="1150298"/>
    <lineage>
        <taxon>Bacteria</taxon>
        <taxon>Bacillati</taxon>
        <taxon>Bacillota</taxon>
        <taxon>Clostridia</taxon>
        <taxon>Lachnospirales</taxon>
        <taxon>Lachnospiraceae</taxon>
        <taxon>Fusicatenibacter</taxon>
    </lineage>
</organism>
<evidence type="ECO:0000256" key="11">
    <source>
        <dbReference type="ARBA" id="ARBA00030945"/>
    </source>
</evidence>
<keyword evidence="15" id="KW-1185">Reference proteome</keyword>
<evidence type="ECO:0000256" key="3">
    <source>
        <dbReference type="ARBA" id="ARBA00014415"/>
    </source>
</evidence>
<keyword evidence="7 13" id="KW-0067">ATP-binding</keyword>
<evidence type="ECO:0000256" key="8">
    <source>
        <dbReference type="ARBA" id="ARBA00023016"/>
    </source>
</evidence>
<dbReference type="Gene3D" id="3.90.640.10">
    <property type="entry name" value="Actin, Chain A, domain 4"/>
    <property type="match status" value="1"/>
</dbReference>
<dbReference type="RefSeq" id="WP_173829897.1">
    <property type="nucleotide sequence ID" value="NZ_JAAITQ010000015.1"/>
</dbReference>
<evidence type="ECO:0000256" key="5">
    <source>
        <dbReference type="ARBA" id="ARBA00022553"/>
    </source>
</evidence>
<reference evidence="14 15" key="1">
    <citation type="journal article" date="2020" name="Cell Host Microbe">
        <title>Functional and Genomic Variation between Human-Derived Isolates of Lachnospiraceae Reveals Inter- and Intra-Species Diversity.</title>
        <authorList>
            <person name="Sorbara M.T."/>
            <person name="Littmann E.R."/>
            <person name="Fontana E."/>
            <person name="Moody T.U."/>
            <person name="Kohout C.E."/>
            <person name="Gjonbalaj M."/>
            <person name="Eaton V."/>
            <person name="Seok R."/>
            <person name="Leiner I.M."/>
            <person name="Pamer E.G."/>
        </authorList>
    </citation>
    <scope>NUCLEOTIDE SEQUENCE [LARGE SCALE GENOMIC DNA]</scope>
    <source>
        <strain evidence="14 15">MSK.14.54</strain>
    </source>
</reference>
<keyword evidence="8" id="KW-0346">Stress response</keyword>
<keyword evidence="6 13" id="KW-0547">Nucleotide-binding</keyword>
<dbReference type="Pfam" id="PF00012">
    <property type="entry name" value="HSP70"/>
    <property type="match status" value="2"/>
</dbReference>
<comment type="function">
    <text evidence="1">Acts as a chaperone.</text>
</comment>
<evidence type="ECO:0000256" key="7">
    <source>
        <dbReference type="ARBA" id="ARBA00022840"/>
    </source>
</evidence>
<protein>
    <recommendedName>
        <fullName evidence="3">Chaperone protein DnaK</fullName>
    </recommendedName>
    <alternativeName>
        <fullName evidence="4">Chaperone protein dnaK</fullName>
    </alternativeName>
    <alternativeName>
        <fullName evidence="12">HSP70</fullName>
    </alternativeName>
    <alternativeName>
        <fullName evidence="11">Heat shock 70 kDa protein</fullName>
    </alternativeName>
    <alternativeName>
        <fullName evidence="10">Heat shock protein 70</fullName>
    </alternativeName>
</protein>
<dbReference type="PRINTS" id="PR00301">
    <property type="entry name" value="HEATSHOCK70"/>
</dbReference>
<dbReference type="SUPFAM" id="SSF100920">
    <property type="entry name" value="Heat shock protein 70kD (HSP70), peptide-binding domain"/>
    <property type="match status" value="1"/>
</dbReference>
<dbReference type="InterPro" id="IPR013126">
    <property type="entry name" value="Hsp_70_fam"/>
</dbReference>
<dbReference type="EMBL" id="JAAITQ010000015">
    <property type="protein sequence ID" value="NSE16620.1"/>
    <property type="molecule type" value="Genomic_DNA"/>
</dbReference>
<dbReference type="Proteomes" id="UP000768180">
    <property type="component" value="Unassembled WGS sequence"/>
</dbReference>
<comment type="similarity">
    <text evidence="2 13">Belongs to the heat shock protein 70 family.</text>
</comment>
<evidence type="ECO:0000256" key="6">
    <source>
        <dbReference type="ARBA" id="ARBA00022741"/>
    </source>
</evidence>
<dbReference type="Gene3D" id="3.30.420.40">
    <property type="match status" value="2"/>
</dbReference>
<dbReference type="InterPro" id="IPR029047">
    <property type="entry name" value="HSP70_peptide-bd_sf"/>
</dbReference>
<keyword evidence="5" id="KW-0597">Phosphoprotein</keyword>
<proteinExistence type="inferred from homology"/>